<dbReference type="SUPFAM" id="SSF56281">
    <property type="entry name" value="Metallo-hydrolase/oxidoreductase"/>
    <property type="match status" value="1"/>
</dbReference>
<comment type="caution">
    <text evidence="2">The sequence shown here is derived from an EMBL/GenBank/DDBJ whole genome shotgun (WGS) entry which is preliminary data.</text>
</comment>
<keyword evidence="3" id="KW-1185">Reference proteome</keyword>
<dbReference type="SMART" id="SM00849">
    <property type="entry name" value="Lactamase_B"/>
    <property type="match status" value="1"/>
</dbReference>
<feature type="domain" description="Metallo-beta-lactamase" evidence="1">
    <location>
        <begin position="70"/>
        <end position="276"/>
    </location>
</feature>
<dbReference type="OrthoDB" id="9805728at2"/>
<dbReference type="AlphaFoldDB" id="A0A2T2YGI2"/>
<dbReference type="InterPro" id="IPR036866">
    <property type="entry name" value="RibonucZ/Hydroxyglut_hydro"/>
</dbReference>
<evidence type="ECO:0000259" key="1">
    <source>
        <dbReference type="SMART" id="SM00849"/>
    </source>
</evidence>
<dbReference type="GO" id="GO:0005737">
    <property type="term" value="C:cytoplasm"/>
    <property type="evidence" value="ECO:0007669"/>
    <property type="project" value="TreeGrafter"/>
</dbReference>
<dbReference type="GO" id="GO:0016787">
    <property type="term" value="F:hydrolase activity"/>
    <property type="evidence" value="ECO:0007669"/>
    <property type="project" value="UniProtKB-KW"/>
</dbReference>
<organism evidence="2 3">
    <name type="scientific">Adhaeribacter arboris</name>
    <dbReference type="NCBI Taxonomy" id="2072846"/>
    <lineage>
        <taxon>Bacteria</taxon>
        <taxon>Pseudomonadati</taxon>
        <taxon>Bacteroidota</taxon>
        <taxon>Cytophagia</taxon>
        <taxon>Cytophagales</taxon>
        <taxon>Hymenobacteraceae</taxon>
        <taxon>Adhaeribacter</taxon>
    </lineage>
</organism>
<sequence>MYNSKNFNGKQFVNPVPTTVSKPGTFWNTIWEFMVGREQRVPARKIGPFTTDTQELKRTASDKIRVTWFGHSSVLLEIEGKRFLTDPVWGSRSSPVNFAGPARFFAPTIPLQDLPPLDGVIISHDHYDHFDPVALKILSQTGITFYVPLGVEQHFRNWQLPAGKVVSCDWGDTVSLPNGFNLYCTPARHFSGRGLKRNNTLWASWVITSPQYRVYYGGDSGYFPGFKEIGNTYGPFDLTLLEIGAYHENWGEIHMGPANALQAHLDLKGKLLLPIHWGLFNLAFHAWTAPVEELVTLAQEQGVSLFLPVPGEPTILPEQNLNTNWWAAYK</sequence>
<reference evidence="2 3" key="1">
    <citation type="submission" date="2018-03" db="EMBL/GenBank/DDBJ databases">
        <title>Adhaeribacter sp. HMF7605 Genome sequencing and assembly.</title>
        <authorList>
            <person name="Kang H."/>
            <person name="Kang J."/>
            <person name="Cha I."/>
            <person name="Kim H."/>
            <person name="Joh K."/>
        </authorList>
    </citation>
    <scope>NUCLEOTIDE SEQUENCE [LARGE SCALE GENOMIC DNA]</scope>
    <source>
        <strain evidence="2 3">HMF7605</strain>
    </source>
</reference>
<proteinExistence type="predicted"/>
<dbReference type="RefSeq" id="WP_106930436.1">
    <property type="nucleotide sequence ID" value="NZ_PYFT01000001.1"/>
</dbReference>
<evidence type="ECO:0000313" key="3">
    <source>
        <dbReference type="Proteomes" id="UP000240357"/>
    </source>
</evidence>
<gene>
    <name evidence="2" type="ORF">AHMF7605_14410</name>
</gene>
<dbReference type="EMBL" id="PYFT01000001">
    <property type="protein sequence ID" value="PSR54614.1"/>
    <property type="molecule type" value="Genomic_DNA"/>
</dbReference>
<keyword evidence="2" id="KW-0378">Hydrolase</keyword>
<dbReference type="Pfam" id="PF12706">
    <property type="entry name" value="Lactamase_B_2"/>
    <property type="match status" value="1"/>
</dbReference>
<dbReference type="Gene3D" id="3.60.15.10">
    <property type="entry name" value="Ribonuclease Z/Hydroxyacylglutathione hydrolase-like"/>
    <property type="match status" value="1"/>
</dbReference>
<protein>
    <submittedName>
        <fullName evidence="2">MBL fold metallo-hydrolase</fullName>
    </submittedName>
</protein>
<name>A0A2T2YGI2_9BACT</name>
<dbReference type="InterPro" id="IPR001279">
    <property type="entry name" value="Metallo-B-lactamas"/>
</dbReference>
<evidence type="ECO:0000313" key="2">
    <source>
        <dbReference type="EMBL" id="PSR54614.1"/>
    </source>
</evidence>
<dbReference type="Proteomes" id="UP000240357">
    <property type="component" value="Unassembled WGS sequence"/>
</dbReference>
<dbReference type="PANTHER" id="PTHR15032:SF4">
    <property type="entry name" value="N-ACYL-PHOSPHATIDYLETHANOLAMINE-HYDROLYZING PHOSPHOLIPASE D"/>
    <property type="match status" value="1"/>
</dbReference>
<accession>A0A2T2YGI2</accession>
<dbReference type="PANTHER" id="PTHR15032">
    <property type="entry name" value="N-ACYL-PHOSPHATIDYLETHANOLAMINE-HYDROLYZING PHOSPHOLIPASE D"/>
    <property type="match status" value="1"/>
</dbReference>